<comment type="cofactor">
    <cofactor evidence="9">
        <name>Mg(2+)</name>
        <dbReference type="ChEBI" id="CHEBI:18420"/>
    </cofactor>
    <text evidence="9">Binds 1 Mg(2+) ion per subunit.</text>
</comment>
<feature type="binding site" evidence="9">
    <location>
        <position position="143"/>
    </location>
    <ligand>
        <name>4-amino-2-methyl-5-(diphosphooxymethyl)pyrimidine</name>
        <dbReference type="ChEBI" id="CHEBI:57841"/>
    </ligand>
</feature>
<keyword evidence="3 9" id="KW-0479">Metal-binding</keyword>
<keyword evidence="4 9" id="KW-0460">Magnesium</keyword>
<dbReference type="InterPro" id="IPR013785">
    <property type="entry name" value="Aldolase_TIM"/>
</dbReference>
<dbReference type="PANTHER" id="PTHR20857">
    <property type="entry name" value="THIAMINE-PHOSPHATE PYROPHOSPHORYLASE"/>
    <property type="match status" value="1"/>
</dbReference>
<dbReference type="SUPFAM" id="SSF51391">
    <property type="entry name" value="Thiamin phosphate synthase"/>
    <property type="match status" value="1"/>
</dbReference>
<comment type="catalytic activity">
    <reaction evidence="6 9 10">
        <text>4-methyl-5-(2-phosphooxyethyl)-thiazole + 4-amino-2-methyl-5-(diphosphooxymethyl)pyrimidine + H(+) = thiamine phosphate + diphosphate</text>
        <dbReference type="Rhea" id="RHEA:22328"/>
        <dbReference type="ChEBI" id="CHEBI:15378"/>
        <dbReference type="ChEBI" id="CHEBI:33019"/>
        <dbReference type="ChEBI" id="CHEBI:37575"/>
        <dbReference type="ChEBI" id="CHEBI:57841"/>
        <dbReference type="ChEBI" id="CHEBI:58296"/>
        <dbReference type="EC" id="2.5.1.3"/>
    </reaction>
</comment>
<evidence type="ECO:0000256" key="7">
    <source>
        <dbReference type="ARBA" id="ARBA00047851"/>
    </source>
</evidence>
<evidence type="ECO:0000256" key="2">
    <source>
        <dbReference type="ARBA" id="ARBA00022679"/>
    </source>
</evidence>
<dbReference type="GO" id="GO:0009228">
    <property type="term" value="P:thiamine biosynthetic process"/>
    <property type="evidence" value="ECO:0007669"/>
    <property type="project" value="UniProtKB-KW"/>
</dbReference>
<organism evidence="14 15">
    <name type="scientific">Thermaerobacter marianensis (strain ATCC 700841 / DSM 12885 / JCM 10246 / 7p75a)</name>
    <dbReference type="NCBI Taxonomy" id="644966"/>
    <lineage>
        <taxon>Bacteria</taxon>
        <taxon>Bacillati</taxon>
        <taxon>Bacillota</taxon>
        <taxon>Clostridia</taxon>
        <taxon>Eubacteriales</taxon>
        <taxon>Clostridiales Family XVII. Incertae Sedis</taxon>
        <taxon>Thermaerobacter</taxon>
    </lineage>
</organism>
<dbReference type="Proteomes" id="UP000008915">
    <property type="component" value="Chromosome"/>
</dbReference>
<dbReference type="GO" id="GO:0005737">
    <property type="term" value="C:cytoplasm"/>
    <property type="evidence" value="ECO:0007669"/>
    <property type="project" value="TreeGrafter"/>
</dbReference>
<evidence type="ECO:0000256" key="6">
    <source>
        <dbReference type="ARBA" id="ARBA00047334"/>
    </source>
</evidence>
<dbReference type="NCBIfam" id="TIGR00693">
    <property type="entry name" value="thiE"/>
    <property type="match status" value="1"/>
</dbReference>
<dbReference type="KEGG" id="tmr:Tmar_1981"/>
<evidence type="ECO:0000256" key="3">
    <source>
        <dbReference type="ARBA" id="ARBA00022723"/>
    </source>
</evidence>
<dbReference type="GO" id="GO:0009229">
    <property type="term" value="P:thiamine diphosphate biosynthetic process"/>
    <property type="evidence" value="ECO:0007669"/>
    <property type="project" value="UniProtKB-UniRule"/>
</dbReference>
<dbReference type="AlphaFoldDB" id="E6SJ40"/>
<comment type="function">
    <text evidence="9">Condenses 4-methyl-5-(beta-hydroxyethyl)thiazole monophosphate (THZ-P) and 2-methyl-4-amino-5-hydroxymethyl pyrimidine pyrophosphate (HMP-PP) to form thiamine monophosphate (TMP).</text>
</comment>
<accession>E6SJ40</accession>
<feature type="binding site" evidence="9">
    <location>
        <begin position="169"/>
        <end position="171"/>
    </location>
    <ligand>
        <name>2-[(2R,5Z)-2-carboxy-4-methylthiazol-5(2H)-ylidene]ethyl phosphate</name>
        <dbReference type="ChEBI" id="CHEBI:62899"/>
    </ligand>
</feature>
<dbReference type="CDD" id="cd00564">
    <property type="entry name" value="TMP_TenI"/>
    <property type="match status" value="1"/>
</dbReference>
<dbReference type="PANTHER" id="PTHR20857:SF15">
    <property type="entry name" value="THIAMINE-PHOSPHATE SYNTHASE"/>
    <property type="match status" value="1"/>
</dbReference>
<evidence type="ECO:0000256" key="10">
    <source>
        <dbReference type="RuleBase" id="RU003826"/>
    </source>
</evidence>
<evidence type="ECO:0000259" key="13">
    <source>
        <dbReference type="Pfam" id="PF02581"/>
    </source>
</evidence>
<sequence>MERWTPEGSGGRGGDRREGGGDEPPAVGGRPGGGSPLPQRLAVYFIYDLGLSGEGDPAPLLRPVLEAGIRAVQLRAKEVPDRVAYRVAVAVRDLTARFGALLIVNDRLDLALAAAADGVHLGQDDLPAEAARRLWPEGLLGVSVRTPVEARAAEAAGADYVGAGALRSTSTKPDSRVIGLEGLAAVVGATRLPVIAIGGITVDDLPALRRLGVAGVAVASAIARAADPRQAAAAFLRAWTC</sequence>
<comment type="pathway">
    <text evidence="1 9 11">Cofactor biosynthesis; thiamine diphosphate biosynthesis; thiamine phosphate from 4-amino-2-methyl-5-diphosphomethylpyrimidine and 4-methyl-5-(2-phosphoethyl)-thiazole: step 1/1.</text>
</comment>
<proteinExistence type="inferred from homology"/>
<evidence type="ECO:0000256" key="5">
    <source>
        <dbReference type="ARBA" id="ARBA00022977"/>
    </source>
</evidence>
<evidence type="ECO:0000256" key="12">
    <source>
        <dbReference type="SAM" id="MobiDB-lite"/>
    </source>
</evidence>
<dbReference type="eggNOG" id="COG0352">
    <property type="taxonomic scope" value="Bacteria"/>
</dbReference>
<keyword evidence="2 9" id="KW-0808">Transferase</keyword>
<dbReference type="InterPro" id="IPR036206">
    <property type="entry name" value="ThiamineP_synth_sf"/>
</dbReference>
<comment type="catalytic activity">
    <reaction evidence="8 9 10">
        <text>2-[(2R,5Z)-2-carboxy-4-methylthiazol-5(2H)-ylidene]ethyl phosphate + 4-amino-2-methyl-5-(diphosphooxymethyl)pyrimidine + 2 H(+) = thiamine phosphate + CO2 + diphosphate</text>
        <dbReference type="Rhea" id="RHEA:47844"/>
        <dbReference type="ChEBI" id="CHEBI:15378"/>
        <dbReference type="ChEBI" id="CHEBI:16526"/>
        <dbReference type="ChEBI" id="CHEBI:33019"/>
        <dbReference type="ChEBI" id="CHEBI:37575"/>
        <dbReference type="ChEBI" id="CHEBI:57841"/>
        <dbReference type="ChEBI" id="CHEBI:62899"/>
        <dbReference type="EC" id="2.5.1.3"/>
    </reaction>
</comment>
<dbReference type="Pfam" id="PF02581">
    <property type="entry name" value="TMP-TENI"/>
    <property type="match status" value="1"/>
</dbReference>
<protein>
    <recommendedName>
        <fullName evidence="9">Thiamine-phosphate synthase</fullName>
        <shortName evidence="9">TP synthase</shortName>
        <shortName evidence="9">TPS</shortName>
        <ecNumber evidence="9">2.5.1.3</ecNumber>
    </recommendedName>
    <alternativeName>
        <fullName evidence="9">Thiamine-phosphate pyrophosphorylase</fullName>
        <shortName evidence="9">TMP pyrophosphorylase</shortName>
        <shortName evidence="9">TMP-PPase</shortName>
    </alternativeName>
</protein>
<evidence type="ECO:0000313" key="15">
    <source>
        <dbReference type="Proteomes" id="UP000008915"/>
    </source>
</evidence>
<dbReference type="InterPro" id="IPR034291">
    <property type="entry name" value="TMP_synthase"/>
</dbReference>
<dbReference type="InterPro" id="IPR022998">
    <property type="entry name" value="ThiamineP_synth_TenI"/>
</dbReference>
<dbReference type="GO" id="GO:0000287">
    <property type="term" value="F:magnesium ion binding"/>
    <property type="evidence" value="ECO:0007669"/>
    <property type="project" value="UniProtKB-UniRule"/>
</dbReference>
<feature type="binding site" evidence="9">
    <location>
        <position position="105"/>
    </location>
    <ligand>
        <name>4-amino-2-methyl-5-(diphosphooxymethyl)pyrimidine</name>
        <dbReference type="ChEBI" id="CHEBI:57841"/>
    </ligand>
</feature>
<dbReference type="HOGENOM" id="CLU_018272_3_2_9"/>
<comment type="catalytic activity">
    <reaction evidence="7 9 10">
        <text>2-(2-carboxy-4-methylthiazol-5-yl)ethyl phosphate + 4-amino-2-methyl-5-(diphosphooxymethyl)pyrimidine + 2 H(+) = thiamine phosphate + CO2 + diphosphate</text>
        <dbReference type="Rhea" id="RHEA:47848"/>
        <dbReference type="ChEBI" id="CHEBI:15378"/>
        <dbReference type="ChEBI" id="CHEBI:16526"/>
        <dbReference type="ChEBI" id="CHEBI:33019"/>
        <dbReference type="ChEBI" id="CHEBI:37575"/>
        <dbReference type="ChEBI" id="CHEBI:57841"/>
        <dbReference type="ChEBI" id="CHEBI:62890"/>
        <dbReference type="EC" id="2.5.1.3"/>
    </reaction>
</comment>
<comment type="similarity">
    <text evidence="9 10">Belongs to the thiamine-phosphate synthase family.</text>
</comment>
<dbReference type="RefSeq" id="WP_013496364.1">
    <property type="nucleotide sequence ID" value="NC_014831.1"/>
</dbReference>
<dbReference type="EMBL" id="CP002344">
    <property type="protein sequence ID" value="ADU52064.1"/>
    <property type="molecule type" value="Genomic_DNA"/>
</dbReference>
<comment type="caution">
    <text evidence="9">Lacks conserved residue(s) required for the propagation of feature annotation.</text>
</comment>
<name>E6SJ40_THEM7</name>
<evidence type="ECO:0000256" key="1">
    <source>
        <dbReference type="ARBA" id="ARBA00005165"/>
    </source>
</evidence>
<feature type="binding site" evidence="9">
    <location>
        <begin position="73"/>
        <end position="77"/>
    </location>
    <ligand>
        <name>4-amino-2-methyl-5-(diphosphooxymethyl)pyrimidine</name>
        <dbReference type="ChEBI" id="CHEBI:57841"/>
    </ligand>
</feature>
<dbReference type="EC" id="2.5.1.3" evidence="9"/>
<dbReference type="GO" id="GO:0004789">
    <property type="term" value="F:thiamine-phosphate diphosphorylase activity"/>
    <property type="evidence" value="ECO:0007669"/>
    <property type="project" value="UniProtKB-UniRule"/>
</dbReference>
<gene>
    <name evidence="9" type="primary">thiE</name>
    <name evidence="14" type="ordered locus">Tmar_1981</name>
</gene>
<feature type="binding site" evidence="9">
    <location>
        <position position="125"/>
    </location>
    <ligand>
        <name>Mg(2+)</name>
        <dbReference type="ChEBI" id="CHEBI:18420"/>
    </ligand>
</feature>
<dbReference type="STRING" id="644966.Tmar_1981"/>
<evidence type="ECO:0000256" key="11">
    <source>
        <dbReference type="RuleBase" id="RU004253"/>
    </source>
</evidence>
<keyword evidence="15" id="KW-1185">Reference proteome</keyword>
<feature type="binding site" evidence="9">
    <location>
        <position position="106"/>
    </location>
    <ligand>
        <name>Mg(2+)</name>
        <dbReference type="ChEBI" id="CHEBI:18420"/>
    </ligand>
</feature>
<reference evidence="15" key="2">
    <citation type="journal article" date="2010" name="Stand. Genomic Sci.">
        <title>Complete genome sequence of Thermaerobacter marianensis type strain (7p75aT).</title>
        <authorList>
            <person name="Han C."/>
            <person name="Gu W."/>
            <person name="Zhang X."/>
            <person name="Lapidus A."/>
            <person name="Nolan M."/>
            <person name="Copeland A."/>
            <person name="Lucas S."/>
            <person name="Glavina Del Rio T."/>
            <person name="Tice H."/>
            <person name="Cheng J."/>
            <person name="Tapia R."/>
            <person name="Goodwin L."/>
            <person name="Pitluck S."/>
            <person name="Pagani I."/>
            <person name="Ivanova N."/>
            <person name="Mavromatis K."/>
            <person name="Mikhailova N."/>
            <person name="Pati A."/>
            <person name="Chen A."/>
            <person name="Palaniappan K."/>
            <person name="Land M."/>
            <person name="Hauser L."/>
            <person name="Chang Y."/>
            <person name="Jeffries C."/>
            <person name="Schneider S."/>
            <person name="Rohde M."/>
            <person name="Goker M."/>
            <person name="Pukall R."/>
            <person name="Woyke T."/>
            <person name="Bristow J."/>
            <person name="Eisen J."/>
            <person name="Markowitz V."/>
            <person name="Hugenholtz P."/>
            <person name="Kyrpides N."/>
            <person name="Klenk H."/>
            <person name="Detter J."/>
        </authorList>
    </citation>
    <scope>NUCLEOTIDE SEQUENCE [LARGE SCALE GENOMIC DNA]</scope>
    <source>
        <strain evidence="15">ATCC 700841 / DSM 12885 / JCM 10246 / 7p75a</strain>
    </source>
</reference>
<evidence type="ECO:0000313" key="14">
    <source>
        <dbReference type="EMBL" id="ADU52064.1"/>
    </source>
</evidence>
<evidence type="ECO:0000256" key="4">
    <source>
        <dbReference type="ARBA" id="ARBA00022842"/>
    </source>
</evidence>
<evidence type="ECO:0000256" key="8">
    <source>
        <dbReference type="ARBA" id="ARBA00047883"/>
    </source>
</evidence>
<feature type="region of interest" description="Disordered" evidence="12">
    <location>
        <begin position="1"/>
        <end position="35"/>
    </location>
</feature>
<dbReference type="HAMAP" id="MF_00097">
    <property type="entry name" value="TMP_synthase"/>
    <property type="match status" value="1"/>
</dbReference>
<dbReference type="Gene3D" id="3.20.20.70">
    <property type="entry name" value="Aldolase class I"/>
    <property type="match status" value="1"/>
</dbReference>
<feature type="binding site" evidence="9">
    <location>
        <position position="199"/>
    </location>
    <ligand>
        <name>2-[(2R,5Z)-2-carboxy-4-methylthiazol-5(2H)-ylidene]ethyl phosphate</name>
        <dbReference type="ChEBI" id="CHEBI:62899"/>
    </ligand>
</feature>
<evidence type="ECO:0000256" key="9">
    <source>
        <dbReference type="HAMAP-Rule" id="MF_00097"/>
    </source>
</evidence>
<feature type="binding site" evidence="9">
    <location>
        <position position="172"/>
    </location>
    <ligand>
        <name>4-amino-2-methyl-5-(diphosphooxymethyl)pyrimidine</name>
        <dbReference type="ChEBI" id="CHEBI:57841"/>
    </ligand>
</feature>
<dbReference type="UniPathway" id="UPA00060">
    <property type="reaction ID" value="UER00141"/>
</dbReference>
<feature type="domain" description="Thiamine phosphate synthase/TenI" evidence="13">
    <location>
        <begin position="43"/>
        <end position="222"/>
    </location>
</feature>
<reference evidence="14 15" key="1">
    <citation type="journal article" date="2010" name="Stand. Genomic Sci.">
        <title>Complete genome sequence of Thermaerobacter marianensis type strain (7p75a).</title>
        <authorList>
            <person name="Han C."/>
            <person name="Gu W."/>
            <person name="Zhang X."/>
            <person name="Lapidus A."/>
            <person name="Nolan M."/>
            <person name="Copeland A."/>
            <person name="Lucas S."/>
            <person name="Del Rio T.G."/>
            <person name="Tice H."/>
            <person name="Cheng J.F."/>
            <person name="Tapia R."/>
            <person name="Goodwin L."/>
            <person name="Pitluck S."/>
            <person name="Pagani I."/>
            <person name="Ivanova N."/>
            <person name="Mavromatis K."/>
            <person name="Mikhailova N."/>
            <person name="Pati A."/>
            <person name="Chen A."/>
            <person name="Palaniappan K."/>
            <person name="Land M."/>
            <person name="Hauser L."/>
            <person name="Chang Y.J."/>
            <person name="Jeffries C.D."/>
            <person name="Schneider S."/>
            <person name="Rohde M."/>
            <person name="Goker M."/>
            <person name="Pukall R."/>
            <person name="Woyke T."/>
            <person name="Bristow J."/>
            <person name="Eisen J.A."/>
            <person name="Markowitz V."/>
            <person name="Hugenholtz P."/>
            <person name="Kyrpides N.C."/>
            <person name="Klenk H.P."/>
            <person name="Detter J.C."/>
        </authorList>
    </citation>
    <scope>NUCLEOTIDE SEQUENCE [LARGE SCALE GENOMIC DNA]</scope>
    <source>
        <strain evidence="15">ATCC 700841 / DSM 12885 / JCM 10246 / 7p75a</strain>
    </source>
</reference>
<keyword evidence="5 9" id="KW-0784">Thiamine biosynthesis</keyword>